<accession>A0AAD9UMU3</accession>
<comment type="caution">
    <text evidence="4">The sequence shown here is derived from an EMBL/GenBank/DDBJ whole genome shotgun (WGS) entry which is preliminary data.</text>
</comment>
<keyword evidence="5" id="KW-1185">Reference proteome</keyword>
<feature type="transmembrane region" description="Helical" evidence="2">
    <location>
        <begin position="102"/>
        <end position="121"/>
    </location>
</feature>
<keyword evidence="2" id="KW-0472">Membrane</keyword>
<dbReference type="GeneID" id="94337669"/>
<protein>
    <submittedName>
        <fullName evidence="4">Uncharacterized protein</fullName>
    </submittedName>
</protein>
<feature type="compositionally biased region" description="Polar residues" evidence="1">
    <location>
        <begin position="73"/>
        <end position="95"/>
    </location>
</feature>
<evidence type="ECO:0000256" key="2">
    <source>
        <dbReference type="SAM" id="Phobius"/>
    </source>
</evidence>
<dbReference type="Proteomes" id="UP001214638">
    <property type="component" value="Unassembled WGS sequence"/>
</dbReference>
<evidence type="ECO:0000313" key="5">
    <source>
        <dbReference type="Proteomes" id="UP001214638"/>
    </source>
</evidence>
<dbReference type="KEGG" id="bdw:94337669"/>
<name>A0AAD9UMU3_9APIC</name>
<evidence type="ECO:0000256" key="1">
    <source>
        <dbReference type="SAM" id="MobiDB-lite"/>
    </source>
</evidence>
<feature type="signal peptide" evidence="3">
    <location>
        <begin position="1"/>
        <end position="21"/>
    </location>
</feature>
<feature type="region of interest" description="Disordered" evidence="1">
    <location>
        <begin position="40"/>
        <end position="102"/>
    </location>
</feature>
<feature type="chain" id="PRO_5042098544" evidence="3">
    <location>
        <begin position="22"/>
        <end position="122"/>
    </location>
</feature>
<proteinExistence type="predicted"/>
<dbReference type="AlphaFoldDB" id="A0AAD9UMU3"/>
<dbReference type="EMBL" id="JALLKP010000005">
    <property type="protein sequence ID" value="KAK2195072.1"/>
    <property type="molecule type" value="Genomic_DNA"/>
</dbReference>
<gene>
    <name evidence="4" type="ORF">BdWA1_003372</name>
</gene>
<dbReference type="RefSeq" id="XP_067801915.1">
    <property type="nucleotide sequence ID" value="XM_067948384.1"/>
</dbReference>
<evidence type="ECO:0000313" key="4">
    <source>
        <dbReference type="EMBL" id="KAK2195072.1"/>
    </source>
</evidence>
<sequence length="122" mass="11904">MARFFSYKKLIAFAIVAFASLKDVSFLGGCPYALAAATTTGTGATGTTGTTVNGVTGEGAQNNAAGAGDAPSGENNKTNLTGGSNGQKPTGQDPQKPNAGNGFAATSVIGAATIGLLTLAFN</sequence>
<keyword evidence="3" id="KW-0732">Signal</keyword>
<keyword evidence="2" id="KW-0812">Transmembrane</keyword>
<reference evidence="4" key="1">
    <citation type="journal article" date="2023" name="Nat. Microbiol.">
        <title>Babesia duncani multi-omics identifies virulence factors and drug targets.</title>
        <authorList>
            <person name="Singh P."/>
            <person name="Lonardi S."/>
            <person name="Liang Q."/>
            <person name="Vydyam P."/>
            <person name="Khabirova E."/>
            <person name="Fang T."/>
            <person name="Gihaz S."/>
            <person name="Thekkiniath J."/>
            <person name="Munshi M."/>
            <person name="Abel S."/>
            <person name="Ciampossin L."/>
            <person name="Batugedara G."/>
            <person name="Gupta M."/>
            <person name="Lu X.M."/>
            <person name="Lenz T."/>
            <person name="Chakravarty S."/>
            <person name="Cornillot E."/>
            <person name="Hu Y."/>
            <person name="Ma W."/>
            <person name="Gonzalez L.M."/>
            <person name="Sanchez S."/>
            <person name="Estrada K."/>
            <person name="Sanchez-Flores A."/>
            <person name="Montero E."/>
            <person name="Harb O.S."/>
            <person name="Le Roch K.G."/>
            <person name="Mamoun C.B."/>
        </authorList>
    </citation>
    <scope>NUCLEOTIDE SEQUENCE</scope>
    <source>
        <strain evidence="4">WA1</strain>
    </source>
</reference>
<feature type="compositionally biased region" description="Low complexity" evidence="1">
    <location>
        <begin position="40"/>
        <end position="70"/>
    </location>
</feature>
<evidence type="ECO:0000256" key="3">
    <source>
        <dbReference type="SAM" id="SignalP"/>
    </source>
</evidence>
<keyword evidence="2" id="KW-1133">Transmembrane helix</keyword>
<organism evidence="4 5">
    <name type="scientific">Babesia duncani</name>
    <dbReference type="NCBI Taxonomy" id="323732"/>
    <lineage>
        <taxon>Eukaryota</taxon>
        <taxon>Sar</taxon>
        <taxon>Alveolata</taxon>
        <taxon>Apicomplexa</taxon>
        <taxon>Aconoidasida</taxon>
        <taxon>Piroplasmida</taxon>
        <taxon>Babesiidae</taxon>
        <taxon>Babesia</taxon>
    </lineage>
</organism>